<feature type="domain" description="Peptidase M20 dimerisation" evidence="12">
    <location>
        <begin position="559"/>
        <end position="665"/>
    </location>
</feature>
<keyword evidence="7" id="KW-0378">Hydrolase</keyword>
<dbReference type="Proteomes" id="UP001287286">
    <property type="component" value="Unassembled WGS sequence"/>
</dbReference>
<dbReference type="Pfam" id="PF07687">
    <property type="entry name" value="M20_dimer"/>
    <property type="match status" value="1"/>
</dbReference>
<dbReference type="SUPFAM" id="SSF53187">
    <property type="entry name" value="Zn-dependent exopeptidases"/>
    <property type="match status" value="1"/>
</dbReference>
<comment type="pathway">
    <text evidence="3">Amino-acid biosynthesis; L-lysine biosynthesis via DAP pathway; LL-2,6-diaminopimelate from (S)-tetrahydrodipicolinate (succinylase route): step 3/3.</text>
</comment>
<evidence type="ECO:0000256" key="1">
    <source>
        <dbReference type="ARBA" id="ARBA00001941"/>
    </source>
</evidence>
<evidence type="ECO:0000313" key="14">
    <source>
        <dbReference type="EMBL" id="OAQ86423.1"/>
    </source>
</evidence>
<evidence type="ECO:0000313" key="13">
    <source>
        <dbReference type="EMBL" id="KAK4088403.1"/>
    </source>
</evidence>
<evidence type="ECO:0000256" key="6">
    <source>
        <dbReference type="ARBA" id="ARBA00016853"/>
    </source>
</evidence>
<dbReference type="Pfam" id="PF01546">
    <property type="entry name" value="Peptidase_M20"/>
    <property type="match status" value="1"/>
</dbReference>
<evidence type="ECO:0000256" key="4">
    <source>
        <dbReference type="ARBA" id="ARBA00006247"/>
    </source>
</evidence>
<evidence type="ECO:0000256" key="7">
    <source>
        <dbReference type="ARBA" id="ARBA00022801"/>
    </source>
</evidence>
<evidence type="ECO:0000256" key="9">
    <source>
        <dbReference type="ARBA" id="ARBA00023285"/>
    </source>
</evidence>
<dbReference type="InterPro" id="IPR001261">
    <property type="entry name" value="ArgE/DapE_CS"/>
</dbReference>
<name>A0A179HA93_PURLI</name>
<dbReference type="CDD" id="cd00640">
    <property type="entry name" value="Trp-synth-beta_II"/>
    <property type="match status" value="1"/>
</dbReference>
<gene>
    <name evidence="15" type="ORF">PCL_12420</name>
    <name evidence="13" type="ORF">Purlil1_7282</name>
    <name evidence="14" type="ORF">VFPBJ_00463</name>
</gene>
<comment type="caution">
    <text evidence="14">The sequence shown here is derived from an EMBL/GenBank/DDBJ whole genome shotgun (WGS) entry which is preliminary data.</text>
</comment>
<comment type="cofactor">
    <cofactor evidence="1">
        <name>Co(2+)</name>
        <dbReference type="ChEBI" id="CHEBI:48828"/>
    </cofactor>
</comment>
<dbReference type="NCBIfam" id="NF006058">
    <property type="entry name" value="PRK08206.1"/>
    <property type="match status" value="1"/>
</dbReference>
<protein>
    <recommendedName>
        <fullName evidence="6">Probable succinyl-diaminopimelate desuccinylase</fullName>
        <ecNumber evidence="5">3.5.1.18</ecNumber>
    </recommendedName>
</protein>
<comment type="catalytic activity">
    <reaction evidence="10">
        <text>N-succinyl-(2S,6S)-2,6-diaminopimelate + H2O = (2S,6S)-2,6-diaminopimelate + succinate</text>
        <dbReference type="Rhea" id="RHEA:22608"/>
        <dbReference type="ChEBI" id="CHEBI:15377"/>
        <dbReference type="ChEBI" id="CHEBI:30031"/>
        <dbReference type="ChEBI" id="CHEBI:57609"/>
        <dbReference type="ChEBI" id="CHEBI:58087"/>
        <dbReference type="EC" id="3.5.1.18"/>
    </reaction>
</comment>
<reference evidence="13 18" key="5">
    <citation type="journal article" date="2024" name="Microbiol. Resour. Announc.">
        <title>Genome annotations for the ascomycete fungi Trichoderma harzianum, Trichoderma aggressivum, and Purpureocillium lilacinum.</title>
        <authorList>
            <person name="Beijen E.P.W."/>
            <person name="Ohm R.A."/>
        </authorList>
    </citation>
    <scope>NUCLEOTIDE SEQUENCE [LARGE SCALE GENOMIC DNA]</scope>
    <source>
        <strain evidence="13 18">CBS 150709</strain>
    </source>
</reference>
<keyword evidence="8" id="KW-0862">Zinc</keyword>
<dbReference type="Pfam" id="PF00291">
    <property type="entry name" value="PALP"/>
    <property type="match status" value="1"/>
</dbReference>
<evidence type="ECO:0000313" key="16">
    <source>
        <dbReference type="Proteomes" id="UP000078240"/>
    </source>
</evidence>
<keyword evidence="9" id="KW-0170">Cobalt</keyword>
<evidence type="ECO:0000313" key="17">
    <source>
        <dbReference type="Proteomes" id="UP000245956"/>
    </source>
</evidence>
<dbReference type="Gene3D" id="3.40.50.1100">
    <property type="match status" value="2"/>
</dbReference>
<dbReference type="InterPro" id="IPR001926">
    <property type="entry name" value="TrpB-like_PALP"/>
</dbReference>
<dbReference type="EC" id="3.5.1.18" evidence="5"/>
<evidence type="ECO:0000256" key="2">
    <source>
        <dbReference type="ARBA" id="ARBA00001947"/>
    </source>
</evidence>
<dbReference type="InterPro" id="IPR036264">
    <property type="entry name" value="Bact_exopeptidase_dim_dom"/>
</dbReference>
<organism evidence="14 16">
    <name type="scientific">Purpureocillium lilacinum</name>
    <name type="common">Paecilomyces lilacinus</name>
    <dbReference type="NCBI Taxonomy" id="33203"/>
    <lineage>
        <taxon>Eukaryota</taxon>
        <taxon>Fungi</taxon>
        <taxon>Dikarya</taxon>
        <taxon>Ascomycota</taxon>
        <taxon>Pezizomycotina</taxon>
        <taxon>Sordariomycetes</taxon>
        <taxon>Hypocreomycetidae</taxon>
        <taxon>Hypocreales</taxon>
        <taxon>Ophiocordycipitaceae</taxon>
        <taxon>Purpureocillium</taxon>
    </lineage>
</organism>
<evidence type="ECO:0000259" key="11">
    <source>
        <dbReference type="Pfam" id="PF00291"/>
    </source>
</evidence>
<reference evidence="15 17" key="2">
    <citation type="journal article" date="2016" name="Front. Microbiol.">
        <title>Genome and transcriptome sequences reveal the specific parasitism of the nematophagous Purpureocillium lilacinum 36-1.</title>
        <authorList>
            <person name="Xie J."/>
            <person name="Li S."/>
            <person name="Mo C."/>
            <person name="Xiao X."/>
            <person name="Peng D."/>
            <person name="Wang G."/>
            <person name="Xiao Y."/>
        </authorList>
    </citation>
    <scope>NUCLEOTIDE SEQUENCE [LARGE SCALE GENOMIC DNA]</scope>
    <source>
        <strain evidence="15 17">36-1</strain>
    </source>
</reference>
<reference evidence="13" key="4">
    <citation type="submission" date="2023-11" db="EMBL/GenBank/DDBJ databases">
        <authorList>
            <person name="Beijen E."/>
            <person name="Ohm R.A."/>
        </authorList>
    </citation>
    <scope>NUCLEOTIDE SEQUENCE</scope>
    <source>
        <strain evidence="13">CBS 150709</strain>
    </source>
</reference>
<dbReference type="EMBL" id="LCWV01000008">
    <property type="protein sequence ID" value="PWI71052.1"/>
    <property type="molecule type" value="Genomic_DNA"/>
</dbReference>
<evidence type="ECO:0000259" key="12">
    <source>
        <dbReference type="Pfam" id="PF07687"/>
    </source>
</evidence>
<dbReference type="InterPro" id="IPR002933">
    <property type="entry name" value="Peptidase_M20"/>
</dbReference>
<feature type="domain" description="Tryptophan synthase beta chain-like PALP" evidence="11">
    <location>
        <begin position="55"/>
        <end position="373"/>
    </location>
</feature>
<evidence type="ECO:0000256" key="8">
    <source>
        <dbReference type="ARBA" id="ARBA00022833"/>
    </source>
</evidence>
<proteinExistence type="inferred from homology"/>
<dbReference type="GO" id="GO:0009089">
    <property type="term" value="P:lysine biosynthetic process via diaminopimelate"/>
    <property type="evidence" value="ECO:0007669"/>
    <property type="project" value="UniProtKB-UniPathway"/>
</dbReference>
<dbReference type="InterPro" id="IPR010182">
    <property type="entry name" value="ArgE/DapE"/>
</dbReference>
<comment type="similarity">
    <text evidence="4">Belongs to the peptidase M20A family.</text>
</comment>
<dbReference type="PANTHER" id="PTHR42937:SF1">
    <property type="entry name" value="DIAMINOPROPIONATE AMMONIA-LYASE"/>
    <property type="match status" value="1"/>
</dbReference>
<dbReference type="Proteomes" id="UP000078240">
    <property type="component" value="Unassembled WGS sequence"/>
</dbReference>
<dbReference type="PANTHER" id="PTHR42937">
    <property type="match status" value="1"/>
</dbReference>
<dbReference type="NCBIfam" id="TIGR01910">
    <property type="entry name" value="DapE-ArgE"/>
    <property type="match status" value="1"/>
</dbReference>
<dbReference type="EMBL" id="JAWRVI010000025">
    <property type="protein sequence ID" value="KAK4088403.1"/>
    <property type="molecule type" value="Genomic_DNA"/>
</dbReference>
<dbReference type="UniPathway" id="UPA00034">
    <property type="reaction ID" value="UER00021"/>
</dbReference>
<reference evidence="14 16" key="3">
    <citation type="submission" date="2016-01" db="EMBL/GenBank/DDBJ databases">
        <title>Biosynthesis of antibiotic leucinostatins and their inhibition on Phytophthora in bio-control Purpureocillium lilacinum.</title>
        <authorList>
            <person name="Wang G."/>
            <person name="Liu Z."/>
            <person name="Lin R."/>
            <person name="Li E."/>
            <person name="Mao Z."/>
            <person name="Ling J."/>
            <person name="Yin W."/>
            <person name="Xie B."/>
        </authorList>
    </citation>
    <scope>NUCLEOTIDE SEQUENCE [LARGE SCALE GENOMIC DNA]</scope>
    <source>
        <strain evidence="14">PLBJ-1</strain>
    </source>
</reference>
<dbReference type="AlphaFoldDB" id="A0A179HA93"/>
<accession>A0A179HA93</accession>
<dbReference type="GO" id="GO:0009014">
    <property type="term" value="F:succinyl-diaminopimelate desuccinylase activity"/>
    <property type="evidence" value="ECO:0007669"/>
    <property type="project" value="UniProtKB-EC"/>
</dbReference>
<dbReference type="Gene3D" id="3.40.630.10">
    <property type="entry name" value="Zn peptidases"/>
    <property type="match status" value="1"/>
</dbReference>
<sequence>MGSIAQHHAAPTSLAMSALRRPLLLNDAAQTWTAPTALTAEEKDAIDKFHGQFPGGPTRLVRLDDVAREIGVAAVYLKDESHRFGLPAFKILGASWGTYRALVKRLNLPIVTPLSALKEALAAETITLYAASEGNHGRAVARMGARLSIPAEIHVPHDMHRTTKEALESEGAKVVVGRGTYDDALETAKRAAEGEGGLLVQDFSFEGYEDIPKWIVDGYMTMLREIDVQLKDSPPSLVVSPAGVGSFAQSVVSHFKQEGSHTKVMTVEPDTAACVYKSIRKNELVTVQTYATVMAGLDCGTPSPIAWPILKAGVDACSTVSDWEAHQATEYLKTRGVFPGTCAAAPLAAVRRLTKGDRASLGLDSSSVVVLLCTEGTKEYEIPMDVSMDDAVELTQALVRINSANPSLGSVPGPGESEIARYIGAWLEHRDIETHWIEPTKGRPSVVGVVRGSGGGKSLMFNGHIDTVTTLGYDDDPLSGEIRDGKLYGRGADDMKSGVAAALVALAGAKTQNLRGDVIFTGVADEEALSIGTEQVLEAGWRADGAIVNEPTAEVIVHAHKGFVWAEVDIHGVAAHGSLPSAGVDAITRAGYFLVELDKYSDRLRQGWDDPVMAPTVHASTIKGGEEPSSYPALCTVVLERRTVGGETRGTVEAELRDILDKLSKTVRDFRYDLRITFDRPPFSIDTDHPFAALVSGIVTESLGKQAKFIREPFWTDCALLASKDIPVLLWGPKGDGLHAKEEWADVESIQRVAKVLGKVAGKFCA</sequence>
<evidence type="ECO:0000313" key="15">
    <source>
        <dbReference type="EMBL" id="PWI71052.1"/>
    </source>
</evidence>
<dbReference type="PROSITE" id="PS00758">
    <property type="entry name" value="ARGE_DAPE_CPG2_1"/>
    <property type="match status" value="1"/>
</dbReference>
<reference evidence="15" key="1">
    <citation type="submission" date="2015-05" db="EMBL/GenBank/DDBJ databases">
        <authorList>
            <person name="Wang D.B."/>
            <person name="Wang M."/>
        </authorList>
    </citation>
    <scope>NUCLEOTIDE SEQUENCE</scope>
    <source>
        <strain evidence="15">36-1</strain>
    </source>
</reference>
<dbReference type="InterPro" id="IPR011650">
    <property type="entry name" value="Peptidase_M20_dimer"/>
</dbReference>
<evidence type="ECO:0000256" key="10">
    <source>
        <dbReference type="ARBA" id="ARBA00051301"/>
    </source>
</evidence>
<evidence type="ECO:0000256" key="3">
    <source>
        <dbReference type="ARBA" id="ARBA00005130"/>
    </source>
</evidence>
<comment type="cofactor">
    <cofactor evidence="2">
        <name>Zn(2+)</name>
        <dbReference type="ChEBI" id="CHEBI:29105"/>
    </cofactor>
</comment>
<evidence type="ECO:0000313" key="18">
    <source>
        <dbReference type="Proteomes" id="UP001287286"/>
    </source>
</evidence>
<dbReference type="SUPFAM" id="SSF55031">
    <property type="entry name" value="Bacterial exopeptidase dimerisation domain"/>
    <property type="match status" value="1"/>
</dbReference>
<dbReference type="InterPro" id="IPR036052">
    <property type="entry name" value="TrpB-like_PALP_sf"/>
</dbReference>
<dbReference type="Gene3D" id="3.30.70.360">
    <property type="match status" value="1"/>
</dbReference>
<dbReference type="Proteomes" id="UP000245956">
    <property type="component" value="Unassembled WGS sequence"/>
</dbReference>
<dbReference type="SUPFAM" id="SSF53686">
    <property type="entry name" value="Tryptophan synthase beta subunit-like PLP-dependent enzymes"/>
    <property type="match status" value="1"/>
</dbReference>
<keyword evidence="18" id="KW-1185">Reference proteome</keyword>
<dbReference type="EMBL" id="LSBH01000001">
    <property type="protein sequence ID" value="OAQ86423.1"/>
    <property type="molecule type" value="Genomic_DNA"/>
</dbReference>
<evidence type="ECO:0000256" key="5">
    <source>
        <dbReference type="ARBA" id="ARBA00011921"/>
    </source>
</evidence>